<feature type="coiled-coil region" evidence="1">
    <location>
        <begin position="376"/>
        <end position="452"/>
    </location>
</feature>
<evidence type="ECO:0000256" key="2">
    <source>
        <dbReference type="SAM" id="MobiDB-lite"/>
    </source>
</evidence>
<feature type="region of interest" description="Disordered" evidence="2">
    <location>
        <begin position="28"/>
        <end position="91"/>
    </location>
</feature>
<name>W4GK54_APHAT</name>
<dbReference type="STRING" id="112090.W4GK54"/>
<sequence length="470" mass="53976">MPAAYMNRQDMCRMRQGIRQNVTMTDLQHSNIPLPPQHPTTHPSPPKSNAIKSSMPSPPNLFKEAWHQQMPRQPRPRRGKPPPYNQPTADNVSLGEQMQHLKQYYEERVVVLVQRCTEAETKLGVLTSERRDIDTQLQHLQALAHSQHDQLQTARQEYASLLDWCREREAHYQRTEHDLAATDTLNQTLVHQVEALNAARQAFEVEWTKQRNTWAQRQEELDASMTHLLQTQAVLRNDILTKDATIQDLLVARDHMESQRLHLKSVNAGLVDQVTKLSHRAVVLEGQVQMEIEFKRSTVAEAEALTQQLHAERRDRQALAMQTQLENQQHRRDFRDRDMACRELTHRCQRMTNDLVVATTRYEKAEAALEHLTGATEARKEDLRQLQADVQRLQAQLADARAAVESKDVALVAAKRDLSGLQARVVAEEAKKLEALDDVNALNQRIATLRRDNMHLISRLESPIPLSVRA</sequence>
<proteinExistence type="predicted"/>
<reference evidence="3" key="1">
    <citation type="submission" date="2013-12" db="EMBL/GenBank/DDBJ databases">
        <title>The Genome Sequence of Aphanomyces astaci APO3.</title>
        <authorList>
            <consortium name="The Broad Institute Genomics Platform"/>
            <person name="Russ C."/>
            <person name="Tyler B."/>
            <person name="van West P."/>
            <person name="Dieguez-Uribeondo J."/>
            <person name="Young S.K."/>
            <person name="Zeng Q."/>
            <person name="Gargeya S."/>
            <person name="Fitzgerald M."/>
            <person name="Abouelleil A."/>
            <person name="Alvarado L."/>
            <person name="Chapman S.B."/>
            <person name="Gainer-Dewar J."/>
            <person name="Goldberg J."/>
            <person name="Griggs A."/>
            <person name="Gujja S."/>
            <person name="Hansen M."/>
            <person name="Howarth C."/>
            <person name="Imamovic A."/>
            <person name="Ireland A."/>
            <person name="Larimer J."/>
            <person name="McCowan C."/>
            <person name="Murphy C."/>
            <person name="Pearson M."/>
            <person name="Poon T.W."/>
            <person name="Priest M."/>
            <person name="Roberts A."/>
            <person name="Saif S."/>
            <person name="Shea T."/>
            <person name="Sykes S."/>
            <person name="Wortman J."/>
            <person name="Nusbaum C."/>
            <person name="Birren B."/>
        </authorList>
    </citation>
    <scope>NUCLEOTIDE SEQUENCE [LARGE SCALE GENOMIC DNA]</scope>
    <source>
        <strain evidence="3">APO3</strain>
    </source>
</reference>
<evidence type="ECO:0000256" key="1">
    <source>
        <dbReference type="SAM" id="Coils"/>
    </source>
</evidence>
<gene>
    <name evidence="3" type="ORF">H257_07433</name>
</gene>
<evidence type="ECO:0000313" key="3">
    <source>
        <dbReference type="EMBL" id="ETV79419.1"/>
    </source>
</evidence>
<dbReference type="VEuPathDB" id="FungiDB:H257_07433"/>
<dbReference type="AlphaFoldDB" id="W4GK54"/>
<feature type="compositionally biased region" description="Pro residues" evidence="2">
    <location>
        <begin position="33"/>
        <end position="46"/>
    </location>
</feature>
<protein>
    <submittedName>
        <fullName evidence="3">Uncharacterized protein</fullName>
    </submittedName>
</protein>
<dbReference type="GeneID" id="20809429"/>
<dbReference type="RefSeq" id="XP_009831260.1">
    <property type="nucleotide sequence ID" value="XM_009832958.1"/>
</dbReference>
<keyword evidence="1" id="KW-0175">Coiled coil</keyword>
<dbReference type="EMBL" id="KI913128">
    <property type="protein sequence ID" value="ETV79419.1"/>
    <property type="molecule type" value="Genomic_DNA"/>
</dbReference>
<accession>W4GK54</accession>
<organism evidence="3">
    <name type="scientific">Aphanomyces astaci</name>
    <name type="common">Crayfish plague agent</name>
    <dbReference type="NCBI Taxonomy" id="112090"/>
    <lineage>
        <taxon>Eukaryota</taxon>
        <taxon>Sar</taxon>
        <taxon>Stramenopiles</taxon>
        <taxon>Oomycota</taxon>
        <taxon>Saprolegniomycetes</taxon>
        <taxon>Saprolegniales</taxon>
        <taxon>Verrucalvaceae</taxon>
        <taxon>Aphanomyces</taxon>
    </lineage>
</organism>
<dbReference type="OrthoDB" id="75253at2759"/>